<evidence type="ECO:0000256" key="3">
    <source>
        <dbReference type="SAM" id="MobiDB-lite"/>
    </source>
</evidence>
<evidence type="ECO:0000313" key="5">
    <source>
        <dbReference type="EMBL" id="SFN27416.1"/>
    </source>
</evidence>
<feature type="region of interest" description="Disordered" evidence="3">
    <location>
        <begin position="1"/>
        <end position="24"/>
    </location>
</feature>
<protein>
    <submittedName>
        <fullName evidence="5">D-3-phosphoglycerate dehydrogenase</fullName>
    </submittedName>
</protein>
<name>A0A1I4XP65_9GAMM</name>
<proteinExistence type="predicted"/>
<reference evidence="5 6" key="1">
    <citation type="submission" date="2016-10" db="EMBL/GenBank/DDBJ databases">
        <authorList>
            <person name="de Groot N.N."/>
        </authorList>
    </citation>
    <scope>NUCLEOTIDE SEQUENCE [LARGE SCALE GENOMIC DNA]</scope>
    <source>
        <strain evidence="5 6">CGMCC 1.7659</strain>
    </source>
</reference>
<keyword evidence="6" id="KW-1185">Reference proteome</keyword>
<dbReference type="EMBL" id="FOVF01000011">
    <property type="protein sequence ID" value="SFN27416.1"/>
    <property type="molecule type" value="Genomic_DNA"/>
</dbReference>
<dbReference type="AlphaFoldDB" id="A0A1I4XP65"/>
<dbReference type="GO" id="GO:0051287">
    <property type="term" value="F:NAD binding"/>
    <property type="evidence" value="ECO:0007669"/>
    <property type="project" value="InterPro"/>
</dbReference>
<dbReference type="PANTHER" id="PTHR43333:SF1">
    <property type="entry name" value="D-ISOMER SPECIFIC 2-HYDROXYACID DEHYDROGENASE NAD-BINDING DOMAIN-CONTAINING PROTEIN"/>
    <property type="match status" value="1"/>
</dbReference>
<gene>
    <name evidence="5" type="ORF">SAMN05216289_11112</name>
</gene>
<evidence type="ECO:0000313" key="6">
    <source>
        <dbReference type="Proteomes" id="UP000198575"/>
    </source>
</evidence>
<dbReference type="OrthoDB" id="9787219at2"/>
<dbReference type="PANTHER" id="PTHR43333">
    <property type="entry name" value="2-HACID_DH_C DOMAIN-CONTAINING PROTEIN"/>
    <property type="match status" value="1"/>
</dbReference>
<dbReference type="GO" id="GO:0016491">
    <property type="term" value="F:oxidoreductase activity"/>
    <property type="evidence" value="ECO:0007669"/>
    <property type="project" value="UniProtKB-KW"/>
</dbReference>
<dbReference type="SUPFAM" id="SSF51735">
    <property type="entry name" value="NAD(P)-binding Rossmann-fold domains"/>
    <property type="match status" value="1"/>
</dbReference>
<organism evidence="5 6">
    <name type="scientific">Dokdonella immobilis</name>
    <dbReference type="NCBI Taxonomy" id="578942"/>
    <lineage>
        <taxon>Bacteria</taxon>
        <taxon>Pseudomonadati</taxon>
        <taxon>Pseudomonadota</taxon>
        <taxon>Gammaproteobacteria</taxon>
        <taxon>Lysobacterales</taxon>
        <taxon>Rhodanobacteraceae</taxon>
        <taxon>Dokdonella</taxon>
    </lineage>
</organism>
<evidence type="ECO:0000256" key="2">
    <source>
        <dbReference type="ARBA" id="ARBA00023027"/>
    </source>
</evidence>
<dbReference type="InterPro" id="IPR036291">
    <property type="entry name" value="NAD(P)-bd_dom_sf"/>
</dbReference>
<dbReference type="Proteomes" id="UP000198575">
    <property type="component" value="Unassembled WGS sequence"/>
</dbReference>
<keyword evidence="2" id="KW-0520">NAD</keyword>
<dbReference type="Gene3D" id="3.40.50.720">
    <property type="entry name" value="NAD(P)-binding Rossmann-like Domain"/>
    <property type="match status" value="2"/>
</dbReference>
<dbReference type="Pfam" id="PF02826">
    <property type="entry name" value="2-Hacid_dh_C"/>
    <property type="match status" value="1"/>
</dbReference>
<dbReference type="STRING" id="578942.SAMN05216289_11112"/>
<sequence>MMGARQCHAGRNLRSGTALDVTDPDPLPAAHPLWTLPNAIITPRVASQSAAPSERDTLVAVQSLRPHVAGDPMPSVVGVKRG</sequence>
<keyword evidence="1" id="KW-0560">Oxidoreductase</keyword>
<evidence type="ECO:0000259" key="4">
    <source>
        <dbReference type="Pfam" id="PF02826"/>
    </source>
</evidence>
<accession>A0A1I4XP65</accession>
<feature type="domain" description="D-isomer specific 2-hydroxyacid dehydrogenase NAD-binding" evidence="4">
    <location>
        <begin position="15"/>
        <end position="46"/>
    </location>
</feature>
<dbReference type="InterPro" id="IPR006140">
    <property type="entry name" value="D-isomer_DH_NAD-bd"/>
</dbReference>
<evidence type="ECO:0000256" key="1">
    <source>
        <dbReference type="ARBA" id="ARBA00023002"/>
    </source>
</evidence>